<keyword evidence="3" id="KW-1185">Reference proteome</keyword>
<keyword evidence="1" id="KW-1133">Transmembrane helix</keyword>
<gene>
    <name evidence="2" type="ORF">SLEP1_g9168</name>
</gene>
<evidence type="ECO:0000256" key="1">
    <source>
        <dbReference type="SAM" id="Phobius"/>
    </source>
</evidence>
<dbReference type="EMBL" id="BPVZ01000009">
    <property type="protein sequence ID" value="GKU95865.1"/>
    <property type="molecule type" value="Genomic_DNA"/>
</dbReference>
<organism evidence="2 3">
    <name type="scientific">Rubroshorea leprosula</name>
    <dbReference type="NCBI Taxonomy" id="152421"/>
    <lineage>
        <taxon>Eukaryota</taxon>
        <taxon>Viridiplantae</taxon>
        <taxon>Streptophyta</taxon>
        <taxon>Embryophyta</taxon>
        <taxon>Tracheophyta</taxon>
        <taxon>Spermatophyta</taxon>
        <taxon>Magnoliopsida</taxon>
        <taxon>eudicotyledons</taxon>
        <taxon>Gunneridae</taxon>
        <taxon>Pentapetalae</taxon>
        <taxon>rosids</taxon>
        <taxon>malvids</taxon>
        <taxon>Malvales</taxon>
        <taxon>Dipterocarpaceae</taxon>
        <taxon>Rubroshorea</taxon>
    </lineage>
</organism>
<keyword evidence="1" id="KW-0812">Transmembrane</keyword>
<reference evidence="2 3" key="1">
    <citation type="journal article" date="2021" name="Commun. Biol.">
        <title>The genome of Shorea leprosula (Dipterocarpaceae) highlights the ecological relevance of drought in aseasonal tropical rainforests.</title>
        <authorList>
            <person name="Ng K.K.S."/>
            <person name="Kobayashi M.J."/>
            <person name="Fawcett J.A."/>
            <person name="Hatakeyama M."/>
            <person name="Paape T."/>
            <person name="Ng C.H."/>
            <person name="Ang C.C."/>
            <person name="Tnah L.H."/>
            <person name="Lee C.T."/>
            <person name="Nishiyama T."/>
            <person name="Sese J."/>
            <person name="O'Brien M.J."/>
            <person name="Copetti D."/>
            <person name="Mohd Noor M.I."/>
            <person name="Ong R.C."/>
            <person name="Putra M."/>
            <person name="Sireger I.Z."/>
            <person name="Indrioko S."/>
            <person name="Kosugi Y."/>
            <person name="Izuno A."/>
            <person name="Isagi Y."/>
            <person name="Lee S.L."/>
            <person name="Shimizu K.K."/>
        </authorList>
    </citation>
    <scope>NUCLEOTIDE SEQUENCE [LARGE SCALE GENOMIC DNA]</scope>
    <source>
        <strain evidence="2">214</strain>
    </source>
</reference>
<evidence type="ECO:0000313" key="3">
    <source>
        <dbReference type="Proteomes" id="UP001054252"/>
    </source>
</evidence>
<protein>
    <recommendedName>
        <fullName evidence="4">Secreted peptide</fullName>
    </recommendedName>
</protein>
<feature type="transmembrane region" description="Helical" evidence="1">
    <location>
        <begin position="46"/>
        <end position="65"/>
    </location>
</feature>
<keyword evidence="1" id="KW-0472">Membrane</keyword>
<sequence length="78" mass="8485">MCCALLLLCSLSFAFHLLFISASFHQHLQLRLLHFATALGAALPSFHFAAICAAFFSFAALGAAFTPQLQQNANNFHT</sequence>
<dbReference type="Proteomes" id="UP001054252">
    <property type="component" value="Unassembled WGS sequence"/>
</dbReference>
<accession>A0AAV5I9R0</accession>
<dbReference type="AlphaFoldDB" id="A0AAV5I9R0"/>
<proteinExistence type="predicted"/>
<name>A0AAV5I9R0_9ROSI</name>
<evidence type="ECO:0000313" key="2">
    <source>
        <dbReference type="EMBL" id="GKU95865.1"/>
    </source>
</evidence>
<evidence type="ECO:0008006" key="4">
    <source>
        <dbReference type="Google" id="ProtNLM"/>
    </source>
</evidence>
<comment type="caution">
    <text evidence="2">The sequence shown here is derived from an EMBL/GenBank/DDBJ whole genome shotgun (WGS) entry which is preliminary data.</text>
</comment>